<evidence type="ECO:0000313" key="2">
    <source>
        <dbReference type="Proteomes" id="UP000095287"/>
    </source>
</evidence>
<proteinExistence type="predicted"/>
<accession>A0A1I7Y950</accession>
<keyword evidence="1" id="KW-0472">Membrane</keyword>
<protein>
    <submittedName>
        <fullName evidence="3">Secreted protein</fullName>
    </submittedName>
</protein>
<dbReference type="WBParaSite" id="L893_g1401.t1">
    <property type="protein sequence ID" value="L893_g1401.t1"/>
    <property type="gene ID" value="L893_g1401"/>
</dbReference>
<name>A0A1I7Y950_9BILA</name>
<evidence type="ECO:0000313" key="3">
    <source>
        <dbReference type="WBParaSite" id="L893_g1401.t1"/>
    </source>
</evidence>
<dbReference type="AlphaFoldDB" id="A0A1I7Y950"/>
<dbReference type="Proteomes" id="UP000095287">
    <property type="component" value="Unplaced"/>
</dbReference>
<reference evidence="3" key="1">
    <citation type="submission" date="2016-11" db="UniProtKB">
        <authorList>
            <consortium name="WormBaseParasite"/>
        </authorList>
    </citation>
    <scope>IDENTIFICATION</scope>
</reference>
<keyword evidence="1" id="KW-0812">Transmembrane</keyword>
<keyword evidence="1" id="KW-1133">Transmembrane helix</keyword>
<organism evidence="2 3">
    <name type="scientific">Steinernema glaseri</name>
    <dbReference type="NCBI Taxonomy" id="37863"/>
    <lineage>
        <taxon>Eukaryota</taxon>
        <taxon>Metazoa</taxon>
        <taxon>Ecdysozoa</taxon>
        <taxon>Nematoda</taxon>
        <taxon>Chromadorea</taxon>
        <taxon>Rhabditida</taxon>
        <taxon>Tylenchina</taxon>
        <taxon>Panagrolaimomorpha</taxon>
        <taxon>Strongyloidoidea</taxon>
        <taxon>Steinernematidae</taxon>
        <taxon>Steinernema</taxon>
    </lineage>
</organism>
<sequence length="78" mass="9122">MISVKLERYIPPSIRFLFALIISMCHRFLFVTMSGGQYLPIQFLSYPGVPKYDLRPSILHVYKLVHKSTSSLDFFRPL</sequence>
<evidence type="ECO:0000256" key="1">
    <source>
        <dbReference type="SAM" id="Phobius"/>
    </source>
</evidence>
<keyword evidence="2" id="KW-1185">Reference proteome</keyword>
<feature type="transmembrane region" description="Helical" evidence="1">
    <location>
        <begin position="12"/>
        <end position="30"/>
    </location>
</feature>